<dbReference type="InterPro" id="IPR003309">
    <property type="entry name" value="SCAN_dom"/>
</dbReference>
<dbReference type="Pfam" id="PF00096">
    <property type="entry name" value="zf-C2H2"/>
    <property type="match status" value="3"/>
</dbReference>
<evidence type="ECO:0000256" key="2">
    <source>
        <dbReference type="ARBA" id="ARBA00022723"/>
    </source>
</evidence>
<feature type="compositionally biased region" description="Basic and acidic residues" evidence="11">
    <location>
        <begin position="279"/>
        <end position="288"/>
    </location>
</feature>
<evidence type="ECO:0000256" key="6">
    <source>
        <dbReference type="ARBA" id="ARBA00023015"/>
    </source>
</evidence>
<feature type="region of interest" description="Disordered" evidence="11">
    <location>
        <begin position="279"/>
        <end position="327"/>
    </location>
</feature>
<dbReference type="InterPro" id="IPR050331">
    <property type="entry name" value="Zinc_finger"/>
</dbReference>
<feature type="region of interest" description="Disordered" evidence="11">
    <location>
        <begin position="1"/>
        <end position="39"/>
    </location>
</feature>
<keyword evidence="8 10" id="KW-0539">Nucleus</keyword>
<feature type="domain" description="C2H2-type" evidence="12">
    <location>
        <begin position="411"/>
        <end position="438"/>
    </location>
</feature>
<name>A0A6J3GHW8_SAPAP</name>
<dbReference type="Proteomes" id="UP000504640">
    <property type="component" value="Unplaced"/>
</dbReference>
<feature type="region of interest" description="Disordered" evidence="11">
    <location>
        <begin position="211"/>
        <end position="267"/>
    </location>
</feature>
<feature type="region of interest" description="Disordered" evidence="11">
    <location>
        <begin position="149"/>
        <end position="181"/>
    </location>
</feature>
<evidence type="ECO:0000313" key="14">
    <source>
        <dbReference type="Proteomes" id="UP000504640"/>
    </source>
</evidence>
<dbReference type="Gene3D" id="3.30.160.60">
    <property type="entry name" value="Classic Zinc Finger"/>
    <property type="match status" value="5"/>
</dbReference>
<feature type="domain" description="C2H2-type" evidence="12">
    <location>
        <begin position="467"/>
        <end position="494"/>
    </location>
</feature>
<dbReference type="SMART" id="SM00431">
    <property type="entry name" value="SCAN"/>
    <property type="match status" value="1"/>
</dbReference>
<dbReference type="PANTHER" id="PTHR16515:SF49">
    <property type="entry name" value="GASTRULA ZINC FINGER PROTEIN XLCGF49.1-LIKE-RELATED"/>
    <property type="match status" value="1"/>
</dbReference>
<feature type="domain" description="C2H2-type" evidence="12">
    <location>
        <begin position="383"/>
        <end position="410"/>
    </location>
</feature>
<dbReference type="SUPFAM" id="SSF57667">
    <property type="entry name" value="beta-beta-alpha zinc fingers"/>
    <property type="match status" value="3"/>
</dbReference>
<evidence type="ECO:0000256" key="10">
    <source>
        <dbReference type="PROSITE-ProRule" id="PRU00187"/>
    </source>
</evidence>
<dbReference type="Pfam" id="PF13912">
    <property type="entry name" value="zf-C2H2_6"/>
    <property type="match status" value="2"/>
</dbReference>
<keyword evidence="7" id="KW-0804">Transcription</keyword>
<feature type="domain" description="C2H2-type" evidence="12">
    <location>
        <begin position="355"/>
        <end position="382"/>
    </location>
</feature>
<dbReference type="PROSITE" id="PS50804">
    <property type="entry name" value="SCAN_BOX"/>
    <property type="match status" value="1"/>
</dbReference>
<dbReference type="FunFam" id="3.30.160.60:FF:002343">
    <property type="entry name" value="Zinc finger protein 33A"/>
    <property type="match status" value="2"/>
</dbReference>
<feature type="domain" description="C2H2-type" evidence="12">
    <location>
        <begin position="439"/>
        <end position="466"/>
    </location>
</feature>
<evidence type="ECO:0000256" key="5">
    <source>
        <dbReference type="ARBA" id="ARBA00022833"/>
    </source>
</evidence>
<proteinExistence type="predicted"/>
<organism evidence="14 15">
    <name type="scientific">Sapajus apella</name>
    <name type="common">Brown-capped capuchin</name>
    <name type="synonym">Cebus apella</name>
    <dbReference type="NCBI Taxonomy" id="9515"/>
    <lineage>
        <taxon>Eukaryota</taxon>
        <taxon>Metazoa</taxon>
        <taxon>Chordata</taxon>
        <taxon>Craniata</taxon>
        <taxon>Vertebrata</taxon>
        <taxon>Euteleostomi</taxon>
        <taxon>Mammalia</taxon>
        <taxon>Eutheria</taxon>
        <taxon>Euarchontoglires</taxon>
        <taxon>Primates</taxon>
        <taxon>Haplorrhini</taxon>
        <taxon>Platyrrhini</taxon>
        <taxon>Cebidae</taxon>
        <taxon>Cebinae</taxon>
        <taxon>Sapajus</taxon>
    </lineage>
</organism>
<dbReference type="RefSeq" id="XP_032116977.1">
    <property type="nucleotide sequence ID" value="XM_032261086.1"/>
</dbReference>
<dbReference type="PROSITE" id="PS50157">
    <property type="entry name" value="ZINC_FINGER_C2H2_2"/>
    <property type="match status" value="5"/>
</dbReference>
<evidence type="ECO:0000256" key="3">
    <source>
        <dbReference type="ARBA" id="ARBA00022737"/>
    </source>
</evidence>
<dbReference type="PANTHER" id="PTHR16515">
    <property type="entry name" value="PR DOMAIN ZINC FINGER PROTEIN"/>
    <property type="match status" value="1"/>
</dbReference>
<dbReference type="AlphaFoldDB" id="A0A6J3GHW8"/>
<evidence type="ECO:0000313" key="15">
    <source>
        <dbReference type="RefSeq" id="XP_032116977.1"/>
    </source>
</evidence>
<gene>
    <name evidence="15" type="primary">LOC116538609</name>
</gene>
<dbReference type="FunFam" id="3.30.160.60:FF:001718">
    <property type="entry name" value="Zinc finger and SCAN domain containing 5A"/>
    <property type="match status" value="1"/>
</dbReference>
<comment type="subcellular location">
    <subcellularLocation>
        <location evidence="1 10">Nucleus</location>
    </subcellularLocation>
</comment>
<keyword evidence="5" id="KW-0862">Zinc</keyword>
<keyword evidence="6" id="KW-0805">Transcription regulation</keyword>
<evidence type="ECO:0000259" key="12">
    <source>
        <dbReference type="PROSITE" id="PS50157"/>
    </source>
</evidence>
<sequence length="509" mass="57327">MAANCTPSWGQREPCNSPGSELPRSVASEETQLGNHDRDPETCHVNFRMFSCPEELDPLQALRRLTELCHLWLRPDLHTKEQILDMLVMEQFMISMPQELQVLVMMNGVQSCKDLEDLLRNNRKPKKWSVVNLLGKEYLTQDSDVEIPEAPASVRDDLRDMSSQHASSVNEMPPGEGQASQELQTFPRIPALSRGQEEDILLPETVVIKGDPKALRPKPNLEKDRNVDREENTGLTSSESQLPKGPTGVVRAKEGKEPKKASGENVDADIPAACIVEREASTHSESRGDSLNLRGPKRSKPDASSISQEGPQGGASLVGNTDSLGQARVNPVRSPGPAGAVSQPVGQEAMALPPLACDVCNKRFKYYGKLVIHKRSHTGERRFQCNLCGKHFMQLSDLRVHQRIHTGEKPYMCDVCYKRFTRMFSLKCHKRSHTGEKPYECKDCNKVFTYRKNLNQHKRIHSGEKPYKCSKCPRAFGRPETLKRHQKTHPETTSQGFHNQVYVFCTKRM</sequence>
<evidence type="ECO:0000256" key="11">
    <source>
        <dbReference type="SAM" id="MobiDB-lite"/>
    </source>
</evidence>
<dbReference type="Pfam" id="PF02023">
    <property type="entry name" value="SCAN"/>
    <property type="match status" value="1"/>
</dbReference>
<protein>
    <submittedName>
        <fullName evidence="15">Zinc finger and SCAN domain-containing protein 5C-like</fullName>
    </submittedName>
</protein>
<keyword evidence="2" id="KW-0479">Metal-binding</keyword>
<dbReference type="GO" id="GO:0010468">
    <property type="term" value="P:regulation of gene expression"/>
    <property type="evidence" value="ECO:0007669"/>
    <property type="project" value="TreeGrafter"/>
</dbReference>
<keyword evidence="14" id="KW-1185">Reference proteome</keyword>
<keyword evidence="4 9" id="KW-0863">Zinc-finger</keyword>
<feature type="compositionally biased region" description="Basic and acidic residues" evidence="11">
    <location>
        <begin position="251"/>
        <end position="262"/>
    </location>
</feature>
<dbReference type="Gene3D" id="1.10.4020.10">
    <property type="entry name" value="DNA breaking-rejoining enzymes"/>
    <property type="match status" value="1"/>
</dbReference>
<dbReference type="InterPro" id="IPR036236">
    <property type="entry name" value="Znf_C2H2_sf"/>
</dbReference>
<dbReference type="PROSITE" id="PS00028">
    <property type="entry name" value="ZINC_FINGER_C2H2_1"/>
    <property type="match status" value="5"/>
</dbReference>
<dbReference type="InterPro" id="IPR038269">
    <property type="entry name" value="SCAN_sf"/>
</dbReference>
<evidence type="ECO:0000256" key="9">
    <source>
        <dbReference type="PROSITE-ProRule" id="PRU00042"/>
    </source>
</evidence>
<evidence type="ECO:0000259" key="13">
    <source>
        <dbReference type="PROSITE" id="PS50804"/>
    </source>
</evidence>
<dbReference type="GO" id="GO:0005634">
    <property type="term" value="C:nucleus"/>
    <property type="evidence" value="ECO:0007669"/>
    <property type="project" value="UniProtKB-SubCell"/>
</dbReference>
<dbReference type="GO" id="GO:0008270">
    <property type="term" value="F:zinc ion binding"/>
    <property type="evidence" value="ECO:0007669"/>
    <property type="project" value="UniProtKB-KW"/>
</dbReference>
<accession>A0A6J3GHW8</accession>
<dbReference type="GeneID" id="116538609"/>
<reference evidence="15" key="1">
    <citation type="submission" date="2025-08" db="UniProtKB">
        <authorList>
            <consortium name="RefSeq"/>
        </authorList>
    </citation>
    <scope>IDENTIFICATION</scope>
    <source>
        <tissue evidence="15">Blood</tissue>
    </source>
</reference>
<feature type="compositionally biased region" description="Basic and acidic residues" evidence="11">
    <location>
        <begin position="211"/>
        <end position="232"/>
    </location>
</feature>
<dbReference type="InterPro" id="IPR013087">
    <property type="entry name" value="Znf_C2H2_type"/>
</dbReference>
<evidence type="ECO:0000256" key="8">
    <source>
        <dbReference type="ARBA" id="ARBA00023242"/>
    </source>
</evidence>
<evidence type="ECO:0000256" key="7">
    <source>
        <dbReference type="ARBA" id="ARBA00023163"/>
    </source>
</evidence>
<keyword evidence="3" id="KW-0677">Repeat</keyword>
<dbReference type="SMART" id="SM00355">
    <property type="entry name" value="ZnF_C2H2"/>
    <property type="match status" value="5"/>
</dbReference>
<evidence type="ECO:0000256" key="4">
    <source>
        <dbReference type="ARBA" id="ARBA00022771"/>
    </source>
</evidence>
<dbReference type="FunFam" id="3.30.160.60:FF:001690">
    <property type="entry name" value="Zinc finger and SCAN domain containing 5A"/>
    <property type="match status" value="1"/>
</dbReference>
<evidence type="ECO:0000256" key="1">
    <source>
        <dbReference type="ARBA" id="ARBA00004123"/>
    </source>
</evidence>
<feature type="domain" description="SCAN box" evidence="13">
    <location>
        <begin position="47"/>
        <end position="124"/>
    </location>
</feature>
<dbReference type="SUPFAM" id="SSF47353">
    <property type="entry name" value="Retrovirus capsid dimerization domain-like"/>
    <property type="match status" value="1"/>
</dbReference>
<dbReference type="CDD" id="cd07936">
    <property type="entry name" value="SCAN"/>
    <property type="match status" value="1"/>
</dbReference>